<dbReference type="eggNOG" id="arCOG10791">
    <property type="taxonomic scope" value="Archaea"/>
</dbReference>
<proteinExistence type="predicted"/>
<evidence type="ECO:0000256" key="1">
    <source>
        <dbReference type="SAM" id="MobiDB-lite"/>
    </source>
</evidence>
<evidence type="ECO:0000313" key="3">
    <source>
        <dbReference type="Proteomes" id="UP000011615"/>
    </source>
</evidence>
<organism evidence="2 3">
    <name type="scientific">Natrinema limicola JCM 13563</name>
    <dbReference type="NCBI Taxonomy" id="1230457"/>
    <lineage>
        <taxon>Archaea</taxon>
        <taxon>Methanobacteriati</taxon>
        <taxon>Methanobacteriota</taxon>
        <taxon>Stenosarchaea group</taxon>
        <taxon>Halobacteria</taxon>
        <taxon>Halobacteriales</taxon>
        <taxon>Natrialbaceae</taxon>
        <taxon>Natrinema</taxon>
    </lineage>
</organism>
<comment type="caution">
    <text evidence="2">The sequence shown here is derived from an EMBL/GenBank/DDBJ whole genome shotgun (WGS) entry which is preliminary data.</text>
</comment>
<feature type="compositionally biased region" description="Basic and acidic residues" evidence="1">
    <location>
        <begin position="63"/>
        <end position="74"/>
    </location>
</feature>
<accession>M0CBG4</accession>
<protein>
    <submittedName>
        <fullName evidence="2">Uncharacterized protein</fullName>
    </submittedName>
</protein>
<name>M0CBG4_9EURY</name>
<dbReference type="PATRIC" id="fig|1230457.4.peg.2482"/>
<feature type="region of interest" description="Disordered" evidence="1">
    <location>
        <begin position="58"/>
        <end position="86"/>
    </location>
</feature>
<dbReference type="EMBL" id="AOIT01000049">
    <property type="protein sequence ID" value="ELZ19249.1"/>
    <property type="molecule type" value="Genomic_DNA"/>
</dbReference>
<dbReference type="Proteomes" id="UP000011615">
    <property type="component" value="Unassembled WGS sequence"/>
</dbReference>
<evidence type="ECO:0000313" key="2">
    <source>
        <dbReference type="EMBL" id="ELZ19249.1"/>
    </source>
</evidence>
<reference evidence="2 3" key="1">
    <citation type="journal article" date="2014" name="PLoS Genet.">
        <title>Phylogenetically driven sequencing of extremely halophilic archaea reveals strategies for static and dynamic osmo-response.</title>
        <authorList>
            <person name="Becker E.A."/>
            <person name="Seitzer P.M."/>
            <person name="Tritt A."/>
            <person name="Larsen D."/>
            <person name="Krusor M."/>
            <person name="Yao A.I."/>
            <person name="Wu D."/>
            <person name="Madern D."/>
            <person name="Eisen J.A."/>
            <person name="Darling A.E."/>
            <person name="Facciotti M.T."/>
        </authorList>
    </citation>
    <scope>NUCLEOTIDE SEQUENCE [LARGE SCALE GENOMIC DNA]</scope>
    <source>
        <strain evidence="2 3">JCM 13563</strain>
    </source>
</reference>
<sequence length="86" mass="9270">MSPVDIAAAGRHDRINTIVHLENPYVIDVLLYSCMSKLLAAVTAGIQRIAKARRTIAHSPAFGEDRTTDEEGRPATRIPPGGFLTG</sequence>
<keyword evidence="3" id="KW-1185">Reference proteome</keyword>
<dbReference type="AlphaFoldDB" id="M0CBG4"/>
<gene>
    <name evidence="2" type="ORF">C476_12346</name>
</gene>